<protein>
    <submittedName>
        <fullName evidence="1">Truncated methylmalonyl-CoA mutase variant c.91C&gt;T</fullName>
    </submittedName>
</protein>
<evidence type="ECO:0000313" key="1">
    <source>
        <dbReference type="EMBL" id="AWH55635.1"/>
    </source>
</evidence>
<accession>A0A2S1PH08</accession>
<proteinExistence type="evidence at transcript level"/>
<organism evidence="1">
    <name type="scientific">Homo sapiens</name>
    <name type="common">Human</name>
    <dbReference type="NCBI Taxonomy" id="9606"/>
    <lineage>
        <taxon>Eukaryota</taxon>
        <taxon>Metazoa</taxon>
        <taxon>Chordata</taxon>
        <taxon>Craniata</taxon>
        <taxon>Vertebrata</taxon>
        <taxon>Euteleostomi</taxon>
        <taxon>Mammalia</taxon>
        <taxon>Eutheria</taxon>
        <taxon>Euarchontoglires</taxon>
        <taxon>Primates</taxon>
        <taxon>Haplorrhini</taxon>
        <taxon>Catarrhini</taxon>
        <taxon>Hominidae</taxon>
        <taxon>Homo</taxon>
    </lineage>
</organism>
<dbReference type="AlphaFoldDB" id="A0A2S1PH08"/>
<reference evidence="1" key="1">
    <citation type="submission" date="2017-05" db="EMBL/GenBank/DDBJ databases">
        <title>Molecular Analysis of The Methylmalonyl-COA Mutase Gene in The Egyptian Patients with Methylmalonic Acidemia.</title>
        <authorList>
            <person name="El Abiad M.A."/>
            <person name="Hassan M.M."/>
            <person name="Zaki O.K."/>
        </authorList>
    </citation>
    <scope>NUCLEOTIDE SEQUENCE</scope>
</reference>
<dbReference type="ChiTaRS" id="MUT">
    <property type="organism name" value="human"/>
</dbReference>
<dbReference type="EMBL" id="MF170176">
    <property type="protein sequence ID" value="AWH55635.1"/>
    <property type="molecule type" value="mRNA"/>
</dbReference>
<name>A0A2S1PH08_HUMAN</name>
<sequence length="30" mass="3542">MLRAKNQLFLLSPHYLRQVKESSGSRLIQQ</sequence>
<gene>
    <name evidence="1" type="primary">MUT</name>
</gene>